<reference evidence="1 2" key="1">
    <citation type="submission" date="2019-10" db="EMBL/GenBank/DDBJ databases">
        <authorList>
            <person name="Palmer J.M."/>
        </authorList>
    </citation>
    <scope>NUCLEOTIDE SEQUENCE [LARGE SCALE GENOMIC DNA]</scope>
    <source>
        <strain evidence="1 2">TWF694</strain>
    </source>
</reference>
<comment type="caution">
    <text evidence="1">The sequence shown here is derived from an EMBL/GenBank/DDBJ whole genome shotgun (WGS) entry which is preliminary data.</text>
</comment>
<organism evidence="1 2">
    <name type="scientific">Orbilia ellipsospora</name>
    <dbReference type="NCBI Taxonomy" id="2528407"/>
    <lineage>
        <taxon>Eukaryota</taxon>
        <taxon>Fungi</taxon>
        <taxon>Dikarya</taxon>
        <taxon>Ascomycota</taxon>
        <taxon>Pezizomycotina</taxon>
        <taxon>Orbiliomycetes</taxon>
        <taxon>Orbiliales</taxon>
        <taxon>Orbiliaceae</taxon>
        <taxon>Orbilia</taxon>
    </lineage>
</organism>
<dbReference type="EMBL" id="JAVHJO010000011">
    <property type="protein sequence ID" value="KAK6533332.1"/>
    <property type="molecule type" value="Genomic_DNA"/>
</dbReference>
<protein>
    <submittedName>
        <fullName evidence="1">Uncharacterized protein</fullName>
    </submittedName>
</protein>
<keyword evidence="2" id="KW-1185">Reference proteome</keyword>
<evidence type="ECO:0000313" key="2">
    <source>
        <dbReference type="Proteomes" id="UP001365542"/>
    </source>
</evidence>
<name>A0AAV9X1Q3_9PEZI</name>
<gene>
    <name evidence="1" type="ORF">TWF694_002284</name>
</gene>
<evidence type="ECO:0000313" key="1">
    <source>
        <dbReference type="EMBL" id="KAK6533332.1"/>
    </source>
</evidence>
<accession>A0AAV9X1Q3</accession>
<sequence length="71" mass="8054">MPHRLMRLGICSQDETMQRVSAIIDSPTSYTSSSAYCEAIFKTQLWDRYPELGGVASCNMLAYARDQGKRF</sequence>
<dbReference type="Proteomes" id="UP001365542">
    <property type="component" value="Unassembled WGS sequence"/>
</dbReference>
<proteinExistence type="predicted"/>
<dbReference type="AlphaFoldDB" id="A0AAV9X1Q3"/>